<evidence type="ECO:0000313" key="4">
    <source>
        <dbReference type="Proteomes" id="UP000631114"/>
    </source>
</evidence>
<dbReference type="Pfam" id="PF25268">
    <property type="entry name" value="DUF7866"/>
    <property type="match status" value="1"/>
</dbReference>
<name>A0A835I9E5_9MAGN</name>
<organism evidence="3 4">
    <name type="scientific">Coptis chinensis</name>
    <dbReference type="NCBI Taxonomy" id="261450"/>
    <lineage>
        <taxon>Eukaryota</taxon>
        <taxon>Viridiplantae</taxon>
        <taxon>Streptophyta</taxon>
        <taxon>Embryophyta</taxon>
        <taxon>Tracheophyta</taxon>
        <taxon>Spermatophyta</taxon>
        <taxon>Magnoliopsida</taxon>
        <taxon>Ranunculales</taxon>
        <taxon>Ranunculaceae</taxon>
        <taxon>Coptidoideae</taxon>
        <taxon>Coptis</taxon>
    </lineage>
</organism>
<protein>
    <recommendedName>
        <fullName evidence="2">DUF7866 domain-containing protein</fullName>
    </recommendedName>
</protein>
<proteinExistence type="predicted"/>
<dbReference type="PANTHER" id="PTHR33786">
    <property type="entry name" value="UBIQUITIN CARBOXYL-TERMINAL HYDROLASE"/>
    <property type="match status" value="1"/>
</dbReference>
<dbReference type="PANTHER" id="PTHR33786:SF5">
    <property type="entry name" value="EXPRESSED PROTEIN"/>
    <property type="match status" value="1"/>
</dbReference>
<sequence length="112" mass="12240">MNNFINRCLPILFLLVLFTTQVSSYSGPNRRSKYGAQPPPVPVEPMEGYQIVEPQQQSTPYTQCGKCRCCAPGNKECVTMNCCYGIKCNLPSKPAGQCFFTPIACGCSSCSP</sequence>
<dbReference type="EMBL" id="JADFTS010000003">
    <property type="protein sequence ID" value="KAF9613681.1"/>
    <property type="molecule type" value="Genomic_DNA"/>
</dbReference>
<evidence type="ECO:0000256" key="1">
    <source>
        <dbReference type="SAM" id="SignalP"/>
    </source>
</evidence>
<keyword evidence="4" id="KW-1185">Reference proteome</keyword>
<dbReference type="AlphaFoldDB" id="A0A835I9E5"/>
<accession>A0A835I9E5</accession>
<dbReference type="InterPro" id="IPR057188">
    <property type="entry name" value="DUF7866"/>
</dbReference>
<feature type="domain" description="DUF7866" evidence="2">
    <location>
        <begin position="60"/>
        <end position="111"/>
    </location>
</feature>
<keyword evidence="1" id="KW-0732">Signal</keyword>
<gene>
    <name evidence="3" type="ORF">IFM89_010123</name>
</gene>
<dbReference type="Proteomes" id="UP000631114">
    <property type="component" value="Unassembled WGS sequence"/>
</dbReference>
<feature type="signal peptide" evidence="1">
    <location>
        <begin position="1"/>
        <end position="24"/>
    </location>
</feature>
<evidence type="ECO:0000313" key="3">
    <source>
        <dbReference type="EMBL" id="KAF9613681.1"/>
    </source>
</evidence>
<reference evidence="3 4" key="1">
    <citation type="submission" date="2020-10" db="EMBL/GenBank/DDBJ databases">
        <title>The Coptis chinensis genome and diversification of protoberbering-type alkaloids.</title>
        <authorList>
            <person name="Wang B."/>
            <person name="Shu S."/>
            <person name="Song C."/>
            <person name="Liu Y."/>
        </authorList>
    </citation>
    <scope>NUCLEOTIDE SEQUENCE [LARGE SCALE GENOMIC DNA]</scope>
    <source>
        <strain evidence="3">HL-2020</strain>
        <tissue evidence="3">Leaf</tissue>
    </source>
</reference>
<feature type="chain" id="PRO_5032641288" description="DUF7866 domain-containing protein" evidence="1">
    <location>
        <begin position="25"/>
        <end position="112"/>
    </location>
</feature>
<evidence type="ECO:0000259" key="2">
    <source>
        <dbReference type="Pfam" id="PF25268"/>
    </source>
</evidence>
<dbReference type="OrthoDB" id="768311at2759"/>
<comment type="caution">
    <text evidence="3">The sequence shown here is derived from an EMBL/GenBank/DDBJ whole genome shotgun (WGS) entry which is preliminary data.</text>
</comment>